<evidence type="ECO:0000313" key="3">
    <source>
        <dbReference type="EMBL" id="AAW27067.1"/>
    </source>
</evidence>
<sequence length="225" mass="24931">MNYFVLTLVFVIQSVIFASTLNSNNLQKFKDDGDNSTDAECDTCLTGMDLVHYILSDPYWVDTYLIAAKQLCESIPPKKTLGGNLSQPRRDGAGPPPSLRKLGGDPPRGLARENFRAPQGKTKVKGTPCQKKMGVPPTFWGLKNIYGGPPKNLLRGGGAPPPKRVPNYFPPTKKIFSRGIPPPPPIFPKKNFFLGEKIIFFLFWVAPTKKKKRAPPTKKKRGPLL</sequence>
<dbReference type="EMBL" id="AY815335">
    <property type="protein sequence ID" value="AAW27067.1"/>
    <property type="molecule type" value="mRNA"/>
</dbReference>
<proteinExistence type="evidence at transcript level"/>
<keyword evidence="2" id="KW-0732">Signal</keyword>
<accession>Q5DAT9</accession>
<name>Q5DAT9_SCHJA</name>
<reference evidence="3" key="2">
    <citation type="journal article" date="2006" name="PLoS Pathog.">
        <title>New perspectives on host-parasite interplay by comparative transcriptomic and proteomic analyses of Schistosoma japonicum.</title>
        <authorList>
            <person name="Liu F."/>
            <person name="Lu J."/>
            <person name="Hu W."/>
            <person name="Wang S.Y."/>
            <person name="Cui S.J."/>
            <person name="Chi M."/>
            <person name="Yan Q."/>
            <person name="Wang X.R."/>
            <person name="Song H.D."/>
            <person name="Xu X.N."/>
            <person name="Wang J.J."/>
            <person name="Zhang X.L."/>
            <person name="Zhang X."/>
            <person name="Wang Z.Q."/>
            <person name="Xue C.L."/>
            <person name="Brindley P.J."/>
            <person name="McManus D.P."/>
            <person name="Yang P.Y."/>
            <person name="Feng Z."/>
            <person name="Chen Z."/>
            <person name="Han Z.G."/>
        </authorList>
    </citation>
    <scope>NUCLEOTIDE SEQUENCE</scope>
</reference>
<protein>
    <submittedName>
        <fullName evidence="3">SJCHGC06927 protein</fullName>
    </submittedName>
</protein>
<feature type="chain" id="PRO_5004254907" evidence="2">
    <location>
        <begin position="19"/>
        <end position="225"/>
    </location>
</feature>
<organism evidence="3">
    <name type="scientific">Schistosoma japonicum</name>
    <name type="common">Blood fluke</name>
    <dbReference type="NCBI Taxonomy" id="6182"/>
    <lineage>
        <taxon>Eukaryota</taxon>
        <taxon>Metazoa</taxon>
        <taxon>Spiralia</taxon>
        <taxon>Lophotrochozoa</taxon>
        <taxon>Platyhelminthes</taxon>
        <taxon>Trematoda</taxon>
        <taxon>Digenea</taxon>
        <taxon>Strigeidida</taxon>
        <taxon>Schistosomatoidea</taxon>
        <taxon>Schistosomatidae</taxon>
        <taxon>Schistosoma</taxon>
    </lineage>
</organism>
<dbReference type="AlphaFoldDB" id="Q5DAT9"/>
<feature type="region of interest" description="Disordered" evidence="1">
    <location>
        <begin position="79"/>
        <end position="130"/>
    </location>
</feature>
<feature type="signal peptide" evidence="2">
    <location>
        <begin position="1"/>
        <end position="18"/>
    </location>
</feature>
<reference evidence="3" key="1">
    <citation type="submission" date="2004-11" db="EMBL/GenBank/DDBJ databases">
        <title>The full-length cDNA sequences of Schistosoma japonicum genes.</title>
        <authorList>
            <person name="Han Z."/>
        </authorList>
    </citation>
    <scope>NUCLEOTIDE SEQUENCE</scope>
</reference>
<evidence type="ECO:0000256" key="2">
    <source>
        <dbReference type="SAM" id="SignalP"/>
    </source>
</evidence>
<evidence type="ECO:0000256" key="1">
    <source>
        <dbReference type="SAM" id="MobiDB-lite"/>
    </source>
</evidence>